<organism evidence="6 7">
    <name type="scientific">Candidatus Wallbacteria bacterium HGW-Wallbacteria-1</name>
    <dbReference type="NCBI Taxonomy" id="2013854"/>
    <lineage>
        <taxon>Bacteria</taxon>
        <taxon>Candidatus Walliibacteriota</taxon>
    </lineage>
</organism>
<feature type="domain" description="Radical SAM core" evidence="5">
    <location>
        <begin position="6"/>
        <end position="150"/>
    </location>
</feature>
<dbReference type="CDD" id="cd01335">
    <property type="entry name" value="Radical_SAM"/>
    <property type="match status" value="1"/>
</dbReference>
<dbReference type="InterPro" id="IPR007197">
    <property type="entry name" value="rSAM"/>
</dbReference>
<evidence type="ECO:0000313" key="6">
    <source>
        <dbReference type="EMBL" id="PKK91193.1"/>
    </source>
</evidence>
<sequence>MEAFLISLTNQCSLGCLHSYRRFIPSEDSILTREEVEKAIQDISNLKDSPEKIIITGGEPLEWHHDGWKTEDAVVAFTRAGFRVEVITNGIPLMDKATANSFLTRVINDTRRSVTLNIAADTWHANYDRDENICYPIEQIIRNLDGMLDYSFKLSLKGRWLSSTEGSLNMPEIMRHFYGRQNITIEPKPLVIDDPEDSLYEFSPKMIPSSISKEGLGAFFDNICVMATGGSSSDDRKVFAITTNDRLFNRCFYHRYLSADGTYWRCIDGESLPEFKIGSLGEVSSEDIDNADSECPYFDYVRRFGPMKAIDTFLKKHPEDRQVLQKITNRFHPFAFAGVYGCSLCKTLAREKFLEAIGDEIALP</sequence>
<evidence type="ECO:0000256" key="4">
    <source>
        <dbReference type="ARBA" id="ARBA00023014"/>
    </source>
</evidence>
<dbReference type="Gene3D" id="3.20.20.70">
    <property type="entry name" value="Aldolase class I"/>
    <property type="match status" value="1"/>
</dbReference>
<evidence type="ECO:0000313" key="7">
    <source>
        <dbReference type="Proteomes" id="UP000233256"/>
    </source>
</evidence>
<dbReference type="Pfam" id="PF04055">
    <property type="entry name" value="Radical_SAM"/>
    <property type="match status" value="1"/>
</dbReference>
<evidence type="ECO:0000256" key="2">
    <source>
        <dbReference type="ARBA" id="ARBA00022723"/>
    </source>
</evidence>
<name>A0A2N1PS82_9BACT</name>
<evidence type="ECO:0000256" key="3">
    <source>
        <dbReference type="ARBA" id="ARBA00023004"/>
    </source>
</evidence>
<dbReference type="SUPFAM" id="SSF102114">
    <property type="entry name" value="Radical SAM enzymes"/>
    <property type="match status" value="1"/>
</dbReference>
<keyword evidence="1" id="KW-0949">S-adenosyl-L-methionine</keyword>
<dbReference type="GO" id="GO:0051536">
    <property type="term" value="F:iron-sulfur cluster binding"/>
    <property type="evidence" value="ECO:0007669"/>
    <property type="project" value="UniProtKB-KW"/>
</dbReference>
<gene>
    <name evidence="6" type="ORF">CVV64_05335</name>
</gene>
<dbReference type="AlphaFoldDB" id="A0A2N1PS82"/>
<proteinExistence type="predicted"/>
<dbReference type="InterPro" id="IPR058240">
    <property type="entry name" value="rSAM_sf"/>
</dbReference>
<dbReference type="Proteomes" id="UP000233256">
    <property type="component" value="Unassembled WGS sequence"/>
</dbReference>
<dbReference type="InterPro" id="IPR013785">
    <property type="entry name" value="Aldolase_TIM"/>
</dbReference>
<evidence type="ECO:0000256" key="1">
    <source>
        <dbReference type="ARBA" id="ARBA00022691"/>
    </source>
</evidence>
<comment type="caution">
    <text evidence="6">The sequence shown here is derived from an EMBL/GenBank/DDBJ whole genome shotgun (WGS) entry which is preliminary data.</text>
</comment>
<dbReference type="GO" id="GO:0046872">
    <property type="term" value="F:metal ion binding"/>
    <property type="evidence" value="ECO:0007669"/>
    <property type="project" value="UniProtKB-KW"/>
</dbReference>
<reference evidence="6 7" key="1">
    <citation type="journal article" date="2017" name="ISME J.">
        <title>Potential for microbial H2 and metal transformations associated with novel bacteria and archaea in deep terrestrial subsurface sediments.</title>
        <authorList>
            <person name="Hernsdorf A.W."/>
            <person name="Amano Y."/>
            <person name="Miyakawa K."/>
            <person name="Ise K."/>
            <person name="Suzuki Y."/>
            <person name="Anantharaman K."/>
            <person name="Probst A."/>
            <person name="Burstein D."/>
            <person name="Thomas B.C."/>
            <person name="Banfield J.F."/>
        </authorList>
    </citation>
    <scope>NUCLEOTIDE SEQUENCE [LARGE SCALE GENOMIC DNA]</scope>
    <source>
        <strain evidence="6">HGW-Wallbacteria-1</strain>
    </source>
</reference>
<protein>
    <recommendedName>
        <fullName evidence="5">Radical SAM core domain-containing protein</fullName>
    </recommendedName>
</protein>
<dbReference type="GO" id="GO:0003824">
    <property type="term" value="F:catalytic activity"/>
    <property type="evidence" value="ECO:0007669"/>
    <property type="project" value="InterPro"/>
</dbReference>
<keyword evidence="3" id="KW-0408">Iron</keyword>
<keyword evidence="4" id="KW-0411">Iron-sulfur</keyword>
<accession>A0A2N1PS82</accession>
<keyword evidence="2" id="KW-0479">Metal-binding</keyword>
<evidence type="ECO:0000259" key="5">
    <source>
        <dbReference type="Pfam" id="PF04055"/>
    </source>
</evidence>
<dbReference type="EMBL" id="PGXC01000003">
    <property type="protein sequence ID" value="PKK91193.1"/>
    <property type="molecule type" value="Genomic_DNA"/>
</dbReference>